<evidence type="ECO:0000313" key="2">
    <source>
        <dbReference type="Proteomes" id="UP000540989"/>
    </source>
</evidence>
<comment type="caution">
    <text evidence="1">The sequence shown here is derived from an EMBL/GenBank/DDBJ whole genome shotgun (WGS) entry which is preliminary data.</text>
</comment>
<sequence>MLTNGPTIAIFREIIQACQIDKETLEHHKIEEGADAPNQAEQAAIERVQLVLREAIELIRAELPSEVPLQDIAGWSGDVFA</sequence>
<organism evidence="1 2">
    <name type="scientific">Granulicella aggregans</name>
    <dbReference type="NCBI Taxonomy" id="474949"/>
    <lineage>
        <taxon>Bacteria</taxon>
        <taxon>Pseudomonadati</taxon>
        <taxon>Acidobacteriota</taxon>
        <taxon>Terriglobia</taxon>
        <taxon>Terriglobales</taxon>
        <taxon>Acidobacteriaceae</taxon>
        <taxon>Granulicella</taxon>
    </lineage>
</organism>
<dbReference type="Proteomes" id="UP000540989">
    <property type="component" value="Unassembled WGS sequence"/>
</dbReference>
<protein>
    <submittedName>
        <fullName evidence="1">Uncharacterized protein</fullName>
    </submittedName>
</protein>
<accession>A0A7W7ZKI1</accession>
<dbReference type="EMBL" id="JACHIP010000054">
    <property type="protein sequence ID" value="MBB5061567.1"/>
    <property type="molecule type" value="Genomic_DNA"/>
</dbReference>
<proteinExistence type="predicted"/>
<keyword evidence="2" id="KW-1185">Reference proteome</keyword>
<gene>
    <name evidence="1" type="ORF">HDF16_006303</name>
</gene>
<reference evidence="1 2" key="1">
    <citation type="submission" date="2020-08" db="EMBL/GenBank/DDBJ databases">
        <title>Genomic Encyclopedia of Type Strains, Phase IV (KMG-V): Genome sequencing to study the core and pangenomes of soil and plant-associated prokaryotes.</title>
        <authorList>
            <person name="Whitman W."/>
        </authorList>
    </citation>
    <scope>NUCLEOTIDE SEQUENCE [LARGE SCALE GENOMIC DNA]</scope>
    <source>
        <strain evidence="1 2">M8UP14</strain>
    </source>
</reference>
<name>A0A7W7ZKI1_9BACT</name>
<evidence type="ECO:0000313" key="1">
    <source>
        <dbReference type="EMBL" id="MBB5061567.1"/>
    </source>
</evidence>
<dbReference type="AlphaFoldDB" id="A0A7W7ZKI1"/>
<dbReference type="RefSeq" id="WP_184224504.1">
    <property type="nucleotide sequence ID" value="NZ_JACHIP010000054.1"/>
</dbReference>